<dbReference type="InterPro" id="IPR014016">
    <property type="entry name" value="UvrD-like_ATP-bd"/>
</dbReference>
<evidence type="ECO:0000256" key="2">
    <source>
        <dbReference type="ARBA" id="ARBA00022741"/>
    </source>
</evidence>
<reference evidence="15" key="1">
    <citation type="journal article" date="2019" name="Int. J. Syst. Evol. Microbiol.">
        <title>The Global Catalogue of Microorganisms (GCM) 10K type strain sequencing project: providing services to taxonomists for standard genome sequencing and annotation.</title>
        <authorList>
            <consortium name="The Broad Institute Genomics Platform"/>
            <consortium name="The Broad Institute Genome Sequencing Center for Infectious Disease"/>
            <person name="Wu L."/>
            <person name="Ma J."/>
        </authorList>
    </citation>
    <scope>NUCLEOTIDE SEQUENCE [LARGE SCALE GENOMIC DNA]</scope>
    <source>
        <strain evidence="15">CCUG 61889</strain>
    </source>
</reference>
<keyword evidence="15" id="KW-1185">Reference proteome</keyword>
<dbReference type="PANTHER" id="PTHR11070:SF2">
    <property type="entry name" value="ATP-DEPENDENT DNA HELICASE SRS2"/>
    <property type="match status" value="1"/>
</dbReference>
<evidence type="ECO:0000256" key="4">
    <source>
        <dbReference type="ARBA" id="ARBA00022806"/>
    </source>
</evidence>
<dbReference type="Pfam" id="PF13361">
    <property type="entry name" value="UvrD_C"/>
    <property type="match status" value="1"/>
</dbReference>
<feature type="domain" description="UvrD-like helicase ATP-binding" evidence="12">
    <location>
        <begin position="146"/>
        <end position="425"/>
    </location>
</feature>
<dbReference type="InterPro" id="IPR013986">
    <property type="entry name" value="DExx_box_DNA_helicase_dom_sf"/>
</dbReference>
<dbReference type="SUPFAM" id="SSF52540">
    <property type="entry name" value="P-loop containing nucleoside triphosphate hydrolases"/>
    <property type="match status" value="1"/>
</dbReference>
<dbReference type="Pfam" id="PF00580">
    <property type="entry name" value="UvrD-helicase"/>
    <property type="match status" value="1"/>
</dbReference>
<dbReference type="Proteomes" id="UP001595752">
    <property type="component" value="Unassembled WGS sequence"/>
</dbReference>
<evidence type="ECO:0000256" key="6">
    <source>
        <dbReference type="ARBA" id="ARBA00023125"/>
    </source>
</evidence>
<evidence type="ECO:0000256" key="5">
    <source>
        <dbReference type="ARBA" id="ARBA00022840"/>
    </source>
</evidence>
<dbReference type="PANTHER" id="PTHR11070">
    <property type="entry name" value="UVRD / RECB / PCRA DNA HELICASE FAMILY MEMBER"/>
    <property type="match status" value="1"/>
</dbReference>
<comment type="catalytic activity">
    <reaction evidence="10">
        <text>ATP + H2O = ADP + phosphate + H(+)</text>
        <dbReference type="Rhea" id="RHEA:13065"/>
        <dbReference type="ChEBI" id="CHEBI:15377"/>
        <dbReference type="ChEBI" id="CHEBI:15378"/>
        <dbReference type="ChEBI" id="CHEBI:30616"/>
        <dbReference type="ChEBI" id="CHEBI:43474"/>
        <dbReference type="ChEBI" id="CHEBI:456216"/>
        <dbReference type="EC" id="5.6.2.4"/>
    </reaction>
</comment>
<keyword evidence="5 11" id="KW-0067">ATP-binding</keyword>
<dbReference type="GO" id="GO:0016787">
    <property type="term" value="F:hydrolase activity"/>
    <property type="evidence" value="ECO:0007669"/>
    <property type="project" value="UniProtKB-KW"/>
</dbReference>
<evidence type="ECO:0000256" key="9">
    <source>
        <dbReference type="ARBA" id="ARBA00034808"/>
    </source>
</evidence>
<evidence type="ECO:0000313" key="14">
    <source>
        <dbReference type="EMBL" id="MFC3884446.1"/>
    </source>
</evidence>
<keyword evidence="4 11" id="KW-0347">Helicase</keyword>
<evidence type="ECO:0000256" key="11">
    <source>
        <dbReference type="PROSITE-ProRule" id="PRU00560"/>
    </source>
</evidence>
<dbReference type="RefSeq" id="WP_377915893.1">
    <property type="nucleotide sequence ID" value="NZ_JBHRZT010000052.1"/>
</dbReference>
<evidence type="ECO:0000256" key="10">
    <source>
        <dbReference type="ARBA" id="ARBA00048988"/>
    </source>
</evidence>
<gene>
    <name evidence="14" type="ORF">ACFOU2_13400</name>
</gene>
<sequence>MKHAVYKKKKIDLALLGREQYQFIYETGLRGEVTCEQCGEQVRLYLGIEQPPHFYHATIPHIRIECEGHEVTEIRSQTDMNTQEEYVERNGFRLPKSRNIQAQSHKNSMQWKNSISIELLPSFKKRVFTTMPDTSSYIQSLQERGITLDTHQWEAVTTTEGPLLILAGAGSGKTRVLTARTAYMIQEQQIDPGSIMLVTFTAKAAKEMKQRLLHYPFMSGAIIKKLIAGTFHSIFYKMIAHFQPQVWNMDRLLKWEWQKEQIVKEAGRELHLEEREFAYDQALQQISYWKNTLTGVRDVRPSSQWEEQVHYLYKHYEERKRKEKMFDFDDMLYGCYTMLKENPSLLARYQERLGYFLIDEFQDINKVQYEIMKMLSAESKNLCAVGDDDQSIYAFRGSDPSFILNFEHDFPGTKVVTLSENYRSAHNIVASANKVIAGNKERRNKKMFAQFDNNAYPIVFFPYDEEEEATMIVTDIKQKIQQGAHPSDFAILYRTHSASRAVFERLTQSNLPFTVEQDAESFYQRRMVRSMLAFLRLSINPNDTKAIQDLLMSLFLKQSALNDIKALSILNDVSLVEALKFLENLQPFQQKKLKKIVPLFASLQNLSPLTALETIEKDMGFDDFVKKRGNEGNIMEKGSDDVRDLKVVAKKFQTVTELLDHADHMTAMNKEMKQLSRQFHDSVQLSTIHRAKGLEYKHVYVLSCVDGGLPHDYALEAYRNEDEAPLEEERRLLYVAMTRAQQSLYLSVLETRRGKTAYPSRFIKPFLSKSLKRPVVTT</sequence>
<evidence type="ECO:0000259" key="12">
    <source>
        <dbReference type="PROSITE" id="PS51198"/>
    </source>
</evidence>
<dbReference type="InterPro" id="IPR014017">
    <property type="entry name" value="DNA_helicase_UvrD-like_C"/>
</dbReference>
<dbReference type="GO" id="GO:0004386">
    <property type="term" value="F:helicase activity"/>
    <property type="evidence" value="ECO:0007669"/>
    <property type="project" value="UniProtKB-KW"/>
</dbReference>
<evidence type="ECO:0000256" key="3">
    <source>
        <dbReference type="ARBA" id="ARBA00022801"/>
    </source>
</evidence>
<organism evidence="14 15">
    <name type="scientific">Bacillus songklensis</name>
    <dbReference type="NCBI Taxonomy" id="1069116"/>
    <lineage>
        <taxon>Bacteria</taxon>
        <taxon>Bacillati</taxon>
        <taxon>Bacillota</taxon>
        <taxon>Bacilli</taxon>
        <taxon>Bacillales</taxon>
        <taxon>Bacillaceae</taxon>
        <taxon>Bacillus</taxon>
    </lineage>
</organism>
<dbReference type="Gene3D" id="3.40.50.300">
    <property type="entry name" value="P-loop containing nucleotide triphosphate hydrolases"/>
    <property type="match status" value="2"/>
</dbReference>
<comment type="catalytic activity">
    <reaction evidence="8">
        <text>Couples ATP hydrolysis with the unwinding of duplex DNA by translocating in the 3'-5' direction.</text>
        <dbReference type="EC" id="5.6.2.4"/>
    </reaction>
</comment>
<dbReference type="PROSITE" id="PS51217">
    <property type="entry name" value="UVRD_HELICASE_CTER"/>
    <property type="match status" value="1"/>
</dbReference>
<dbReference type="CDD" id="cd17932">
    <property type="entry name" value="DEXQc_UvrD"/>
    <property type="match status" value="1"/>
</dbReference>
<protein>
    <recommendedName>
        <fullName evidence="9">DNA 3'-5' helicase</fullName>
        <ecNumber evidence="9">5.6.2.4</ecNumber>
    </recommendedName>
</protein>
<dbReference type="PROSITE" id="PS51198">
    <property type="entry name" value="UVRD_HELICASE_ATP_BIND"/>
    <property type="match status" value="1"/>
</dbReference>
<comment type="similarity">
    <text evidence="1">Belongs to the helicase family. UvrD subfamily.</text>
</comment>
<dbReference type="InterPro" id="IPR027417">
    <property type="entry name" value="P-loop_NTPase"/>
</dbReference>
<dbReference type="EMBL" id="JBHRZT010000052">
    <property type="protein sequence ID" value="MFC3884446.1"/>
    <property type="molecule type" value="Genomic_DNA"/>
</dbReference>
<feature type="domain" description="UvrD-like helicase C-terminal" evidence="13">
    <location>
        <begin position="426"/>
        <end position="693"/>
    </location>
</feature>
<name>A0ABV8B568_9BACI</name>
<feature type="binding site" evidence="11">
    <location>
        <begin position="167"/>
        <end position="174"/>
    </location>
    <ligand>
        <name>ATP</name>
        <dbReference type="ChEBI" id="CHEBI:30616"/>
    </ligand>
</feature>
<dbReference type="EC" id="5.6.2.4" evidence="9"/>
<proteinExistence type="inferred from homology"/>
<keyword evidence="7" id="KW-0413">Isomerase</keyword>
<dbReference type="CDD" id="cd18807">
    <property type="entry name" value="SF1_C_UvrD"/>
    <property type="match status" value="1"/>
</dbReference>
<dbReference type="Gene3D" id="1.10.10.160">
    <property type="match status" value="1"/>
</dbReference>
<evidence type="ECO:0000256" key="8">
    <source>
        <dbReference type="ARBA" id="ARBA00034617"/>
    </source>
</evidence>
<keyword evidence="6" id="KW-0238">DNA-binding</keyword>
<accession>A0ABV8B568</accession>
<evidence type="ECO:0000313" key="15">
    <source>
        <dbReference type="Proteomes" id="UP001595752"/>
    </source>
</evidence>
<evidence type="ECO:0000256" key="1">
    <source>
        <dbReference type="ARBA" id="ARBA00009922"/>
    </source>
</evidence>
<dbReference type="InterPro" id="IPR000212">
    <property type="entry name" value="DNA_helicase_UvrD/REP"/>
</dbReference>
<evidence type="ECO:0000256" key="7">
    <source>
        <dbReference type="ARBA" id="ARBA00023235"/>
    </source>
</evidence>
<keyword evidence="3 11" id="KW-0378">Hydrolase</keyword>
<dbReference type="Gene3D" id="1.10.486.10">
    <property type="entry name" value="PCRA, domain 4"/>
    <property type="match status" value="1"/>
</dbReference>
<keyword evidence="2 11" id="KW-0547">Nucleotide-binding</keyword>
<evidence type="ECO:0000259" key="13">
    <source>
        <dbReference type="PROSITE" id="PS51217"/>
    </source>
</evidence>
<comment type="caution">
    <text evidence="14">The sequence shown here is derived from an EMBL/GenBank/DDBJ whole genome shotgun (WGS) entry which is preliminary data.</text>
</comment>